<dbReference type="Gene3D" id="1.10.10.10">
    <property type="entry name" value="Winged helix-like DNA-binding domain superfamily/Winged helix DNA-binding domain"/>
    <property type="match status" value="1"/>
</dbReference>
<evidence type="ECO:0000256" key="2">
    <source>
        <dbReference type="ARBA" id="ARBA00010881"/>
    </source>
</evidence>
<dbReference type="InterPro" id="IPR050863">
    <property type="entry name" value="CenT-Element_Derived"/>
</dbReference>
<dbReference type="InterPro" id="IPR007889">
    <property type="entry name" value="HTH_Psq"/>
</dbReference>
<dbReference type="Proteomes" id="UP000248482">
    <property type="component" value="Unplaced"/>
</dbReference>
<feature type="region of interest" description="Disordered" evidence="6">
    <location>
        <begin position="66"/>
        <end position="315"/>
    </location>
</feature>
<dbReference type="AlphaFoldDB" id="A0A2Y9JAU3"/>
<proteinExistence type="inferred from homology"/>
<accession>A0A2Y9JAU3</accession>
<dbReference type="GO" id="GO:0021556">
    <property type="term" value="P:central nervous system formation"/>
    <property type="evidence" value="ECO:0007669"/>
    <property type="project" value="UniProtKB-ARBA"/>
</dbReference>
<dbReference type="GO" id="GO:0005634">
    <property type="term" value="C:nucleus"/>
    <property type="evidence" value="ECO:0007669"/>
    <property type="project" value="UniProtKB-SubCell"/>
</dbReference>
<dbReference type="GO" id="GO:0003677">
    <property type="term" value="F:DNA binding"/>
    <property type="evidence" value="ECO:0007669"/>
    <property type="project" value="UniProtKB-UniRule"/>
</dbReference>
<keyword evidence="9" id="KW-1185">Reference proteome</keyword>
<dbReference type="PROSITE" id="PS50960">
    <property type="entry name" value="HTH_PSQ"/>
    <property type="match status" value="1"/>
</dbReference>
<dbReference type="OrthoDB" id="5919228at2759"/>
<evidence type="ECO:0000256" key="6">
    <source>
        <dbReference type="SAM" id="MobiDB-lite"/>
    </source>
</evidence>
<gene>
    <name evidence="10" type="primary">LOC111146748</name>
</gene>
<dbReference type="FunFam" id="1.10.10.10:FF:000293">
    <property type="entry name" value="Tigger transposable element-derived protein 5"/>
    <property type="match status" value="1"/>
</dbReference>
<evidence type="ECO:0000256" key="5">
    <source>
        <dbReference type="PROSITE-ProRule" id="PRU00320"/>
    </source>
</evidence>
<dbReference type="Pfam" id="PF03221">
    <property type="entry name" value="HTH_Tnp_Tc5"/>
    <property type="match status" value="1"/>
</dbReference>
<evidence type="ECO:0000259" key="8">
    <source>
        <dbReference type="PROSITE" id="PS51253"/>
    </source>
</evidence>
<comment type="similarity">
    <text evidence="2">Belongs to the tigger transposable element derived protein family.</text>
</comment>
<dbReference type="SUPFAM" id="SSF46689">
    <property type="entry name" value="Homeodomain-like"/>
    <property type="match status" value="2"/>
</dbReference>
<feature type="region of interest" description="Disordered" evidence="6">
    <location>
        <begin position="460"/>
        <end position="503"/>
    </location>
</feature>
<dbReference type="PANTHER" id="PTHR19303">
    <property type="entry name" value="TRANSPOSON"/>
    <property type="match status" value="1"/>
</dbReference>
<dbReference type="GeneID" id="111146748"/>
<evidence type="ECO:0000259" key="7">
    <source>
        <dbReference type="PROSITE" id="PS50960"/>
    </source>
</evidence>
<feature type="domain" description="HTH CENPB-type" evidence="8">
    <location>
        <begin position="380"/>
        <end position="453"/>
    </location>
</feature>
<dbReference type="GO" id="GO:0007379">
    <property type="term" value="P:segment specification"/>
    <property type="evidence" value="ECO:0007669"/>
    <property type="project" value="UniProtKB-ARBA"/>
</dbReference>
<feature type="compositionally biased region" description="Pro residues" evidence="6">
    <location>
        <begin position="466"/>
        <end position="478"/>
    </location>
</feature>
<feature type="region of interest" description="Disordered" evidence="6">
    <location>
        <begin position="1"/>
        <end position="47"/>
    </location>
</feature>
<evidence type="ECO:0000313" key="9">
    <source>
        <dbReference type="Proteomes" id="UP000248482"/>
    </source>
</evidence>
<dbReference type="InterPro" id="IPR004875">
    <property type="entry name" value="DDE_SF_endonuclease_dom"/>
</dbReference>
<sequence>MSTSRDCRYPEPRQALGDAFRAPSHLFQPAERSASTPVAPWSCTGDPDPAPLSCYHKTWLLDTTQDSHARSTGLSSRRPGARSEASVGTNYPHGVLEAQPAGSDQRFTTERSVAPPVSEAQPRTGARQVPDERALDKGGAPAPHPAAAVPHAGVTAGPGACGRVARPRGPRAPPPCALCPHGRRRATGAPRAPAAPPPRPLGSPRRVRPLRERAAVLTPAKDPATSEERSWPGTAGERKRQPGRAREMKQRAVPRRGPRTGGGGSRAPPASPPRLPARRDAPRGRRDGRHCESTTGLAVSPRGRRGRPGAGLRLTRPLPCRRTYSIKDKLQAIERVKGGERQASVCRDFGVPGGTLRGWLKDEPKLRWFLEQLGGEVGTQRKKMRLANEEEIDRAVYSWFLALRQHGVPLSGPLIQAQAEAFARQIYGPECTFKASHGWFWRWQKRHGISSQRIYGEAEPLAAGPAPGPPVKQEPAQPPGSGAGPLPDRAPAPPPPAEGGYGDEQIYNANVTGLYWKLLPEQAAPLGAGDPGVGGCGRRWRGDRVTVLLAANLTGSHKLKPLVIGQLPDPPSLRHHNQDKFPASYRYSPDAWLSRPLLRGWFFEEFVPGVRRYLRRSCLQQKAVLLVAHPPCPSPAARMPALEDSEDTLRRCRPEPLSPPEELQTPDGAVRVLFLSKGSGRAHIPAPLEQGVVAAFKQLYKRELLRLAVSCAGGSPLDFMHSFMLKDMLYLAGLSWDLVQAGSIERCWLLGLRAAFEPRPPEDCAGQPACQAEEAAEHSRVLSDLTHLAALAYKRLAPEEVAKWLHLDDDGGLPDSCREDAGPGRPPVLVPAAPPTLASLPSVMGGGAEEEEEAAVPTAGEAVRGLETALRWLENQDPQEVGPPKLVQLRSLISMARRLGGIGPSSAVPEDGV</sequence>
<feature type="compositionally biased region" description="Basic and acidic residues" evidence="6">
    <location>
        <begin position="277"/>
        <end position="292"/>
    </location>
</feature>
<keyword evidence="4 5" id="KW-0539">Nucleus</keyword>
<feature type="compositionally biased region" description="Low complexity" evidence="6">
    <location>
        <begin position="138"/>
        <end position="164"/>
    </location>
</feature>
<feature type="compositionally biased region" description="Pro residues" evidence="6">
    <location>
        <begin position="488"/>
        <end position="497"/>
    </location>
</feature>
<evidence type="ECO:0000313" key="10">
    <source>
        <dbReference type="RefSeq" id="XP_022358138.1"/>
    </source>
</evidence>
<feature type="compositionally biased region" description="Polar residues" evidence="6">
    <location>
        <begin position="66"/>
        <end position="75"/>
    </location>
</feature>
<feature type="domain" description="HTH psq-type" evidence="7">
    <location>
        <begin position="321"/>
        <end position="366"/>
    </location>
</feature>
<dbReference type="PANTHER" id="PTHR19303:SF56">
    <property type="entry name" value="TIGGER TRANSPOSABLE ELEMENT-DERIVED PROTEIN 5"/>
    <property type="match status" value="1"/>
</dbReference>
<dbReference type="KEGG" id="elk:111146748"/>
<evidence type="ECO:0000256" key="3">
    <source>
        <dbReference type="ARBA" id="ARBA00023125"/>
    </source>
</evidence>
<protein>
    <submittedName>
        <fullName evidence="10">Tigger transposable element-derived protein 5</fullName>
    </submittedName>
</protein>
<dbReference type="Gene3D" id="1.10.10.60">
    <property type="entry name" value="Homeodomain-like"/>
    <property type="match status" value="1"/>
</dbReference>
<dbReference type="Pfam" id="PF04218">
    <property type="entry name" value="CENP-B_N"/>
    <property type="match status" value="1"/>
</dbReference>
<dbReference type="RefSeq" id="XP_022358138.1">
    <property type="nucleotide sequence ID" value="XM_022502430.1"/>
</dbReference>
<dbReference type="Pfam" id="PF03184">
    <property type="entry name" value="DDE_1"/>
    <property type="match status" value="1"/>
</dbReference>
<organism evidence="9 10">
    <name type="scientific">Enhydra lutris kenyoni</name>
    <name type="common">northern sea otter</name>
    <dbReference type="NCBI Taxonomy" id="391180"/>
    <lineage>
        <taxon>Eukaryota</taxon>
        <taxon>Metazoa</taxon>
        <taxon>Chordata</taxon>
        <taxon>Craniata</taxon>
        <taxon>Vertebrata</taxon>
        <taxon>Euteleostomi</taxon>
        <taxon>Mammalia</taxon>
        <taxon>Eutheria</taxon>
        <taxon>Laurasiatheria</taxon>
        <taxon>Carnivora</taxon>
        <taxon>Caniformia</taxon>
        <taxon>Musteloidea</taxon>
        <taxon>Mustelidae</taxon>
        <taxon>Lutrinae</taxon>
        <taxon>Enhydra</taxon>
    </lineage>
</organism>
<feature type="DNA-binding region" description="H-T-H motif" evidence="5">
    <location>
        <begin position="342"/>
        <end position="362"/>
    </location>
</feature>
<dbReference type="SMART" id="SM00674">
    <property type="entry name" value="CENPB"/>
    <property type="match status" value="1"/>
</dbReference>
<keyword evidence="3 5" id="KW-0238">DNA-binding</keyword>
<feature type="compositionally biased region" description="Basic and acidic residues" evidence="6">
    <location>
        <begin position="224"/>
        <end position="250"/>
    </location>
</feature>
<dbReference type="PROSITE" id="PS51253">
    <property type="entry name" value="HTH_CENPB"/>
    <property type="match status" value="1"/>
</dbReference>
<reference evidence="10" key="1">
    <citation type="submission" date="2025-08" db="UniProtKB">
        <authorList>
            <consortium name="RefSeq"/>
        </authorList>
    </citation>
    <scope>IDENTIFICATION</scope>
    <source>
        <tissue evidence="10">Blood</tissue>
    </source>
</reference>
<name>A0A2Y9JAU3_ENHLU</name>
<feature type="compositionally biased region" description="Basic and acidic residues" evidence="6">
    <location>
        <begin position="1"/>
        <end position="11"/>
    </location>
</feature>
<evidence type="ECO:0000256" key="4">
    <source>
        <dbReference type="ARBA" id="ARBA00023242"/>
    </source>
</evidence>
<dbReference type="InterPro" id="IPR009057">
    <property type="entry name" value="Homeodomain-like_sf"/>
</dbReference>
<dbReference type="InterPro" id="IPR006600">
    <property type="entry name" value="HTH_CenpB_DNA-bd_dom"/>
</dbReference>
<evidence type="ECO:0000256" key="1">
    <source>
        <dbReference type="ARBA" id="ARBA00004123"/>
    </source>
</evidence>
<comment type="subcellular location">
    <subcellularLocation>
        <location evidence="1 5">Nucleus</location>
    </subcellularLocation>
</comment>
<dbReference type="InterPro" id="IPR036388">
    <property type="entry name" value="WH-like_DNA-bd_sf"/>
</dbReference>